<accession>A0AC61NMP7</accession>
<organism evidence="1 2">
    <name type="scientific">Halosquirtibacter laminarini</name>
    <dbReference type="NCBI Taxonomy" id="3374600"/>
    <lineage>
        <taxon>Bacteria</taxon>
        <taxon>Pseudomonadati</taxon>
        <taxon>Bacteroidota</taxon>
        <taxon>Bacteroidia</taxon>
        <taxon>Marinilabiliales</taxon>
        <taxon>Prolixibacteraceae</taxon>
        <taxon>Halosquirtibacter</taxon>
    </lineage>
</organism>
<dbReference type="EMBL" id="CP081303">
    <property type="protein sequence ID" value="QZE13937.1"/>
    <property type="molecule type" value="Genomic_DNA"/>
</dbReference>
<gene>
    <name evidence="1" type="ORF">K4L44_15620</name>
</gene>
<protein>
    <submittedName>
        <fullName evidence="1">Uncharacterized protein</fullName>
    </submittedName>
</protein>
<proteinExistence type="predicted"/>
<evidence type="ECO:0000313" key="1">
    <source>
        <dbReference type="EMBL" id="QZE13937.1"/>
    </source>
</evidence>
<evidence type="ECO:0000313" key="2">
    <source>
        <dbReference type="Proteomes" id="UP000826212"/>
    </source>
</evidence>
<keyword evidence="2" id="KW-1185">Reference proteome</keyword>
<name>A0AC61NMP7_9BACT</name>
<reference evidence="1" key="1">
    <citation type="submission" date="2021-08" db="EMBL/GenBank/DDBJ databases">
        <title>Novel anaerobic bacterium isolated from sea squirt in East Sea, Republic of Korea.</title>
        <authorList>
            <person name="Nguyen T.H."/>
            <person name="Li Z."/>
            <person name="Lee Y.-J."/>
            <person name="Ko J."/>
            <person name="Kim S.-G."/>
        </authorList>
    </citation>
    <scope>NUCLEOTIDE SEQUENCE</scope>
    <source>
        <strain evidence="1">KCTC 25031</strain>
    </source>
</reference>
<dbReference type="Proteomes" id="UP000826212">
    <property type="component" value="Chromosome"/>
</dbReference>
<sequence length="742" mass="86105">MKINRLALLTIFSFLLIVGCGAHSPKAQWISHPNFKHEANQWYQIRKEVTISKSPKELITKIAADSKYWLYINGELAIFEGQLKRGPNHKDTYFDEVDLAPFMREGKNTIAVLMWYYGREGFSHKDSKKAGFFLDNEKFSTDSTWHIKRSKAYKSTGNPQGNFRLPESNIRFDAREYNKSWIEQDYDDSKWYQAQNSGLEGASPWNKLVKRPIPLFKTKALTKIDDFKREGNRIVVKLPYDMQYHAYIKVKSSEGKYIKINPGNLRTLNDVPLRGEYITKEGEQEYIHLPWLSGHEIHFIVEEGIDVIEVGYMESGYDTQFDGTFKVADEYLMKYFKKAQRTLYVNMRDTYFDCPDRERAQWIGDGIILSEESFYLLDSKALALSKKMYNELFDWQRADHTLFGPIPAGNWDKELPQQILAAVGQFGIGNYYKYTGDRQMLKKAYPHIKDYLSLWKVEDNGAVPFRKGGWTWGDWGTQIDRNLSEHIWYYIALDNLAYMAEELGKHEEALKIKNNMDKIKQRVNHDYWTKNGYRSTTYKDEIDDRGNALAVISGIADKEKYSVIINLFKNVEHASPYMEKYVMEALFKMDEGKFAIERFKKRYAKMVNHPTCTTLWELWDYTASVNHAWSGGPLSVLYKNMAGIRPIKPGFEEFCVYPDLIGLDSLSCSFTTVKGKISLDIKTKGKRTLLKLKVPNQSAAILRVPVSSENVIFSNESQVKKENKGSKYNYYSVSSGEITVEY</sequence>